<comment type="caution">
    <text evidence="3">The sequence shown here is derived from an EMBL/GenBank/DDBJ whole genome shotgun (WGS) entry which is preliminary data.</text>
</comment>
<protein>
    <recommendedName>
        <fullName evidence="5">Transposase</fullName>
    </recommendedName>
</protein>
<dbReference type="InterPro" id="IPR009057">
    <property type="entry name" value="Homeodomain-like_sf"/>
</dbReference>
<dbReference type="PANTHER" id="PTHR23022">
    <property type="entry name" value="TRANSPOSABLE ELEMENT-RELATED"/>
    <property type="match status" value="1"/>
</dbReference>
<evidence type="ECO:0000259" key="1">
    <source>
        <dbReference type="Pfam" id="PF01498"/>
    </source>
</evidence>
<reference evidence="3" key="1">
    <citation type="journal article" date="2020" name="Microb. Genom.">
        <title>Genetic diversity of clinical and environmental Mucorales isolates obtained from an investigation of mucormycosis cases among solid organ transplant recipients.</title>
        <authorList>
            <person name="Nguyen M.H."/>
            <person name="Kaul D."/>
            <person name="Muto C."/>
            <person name="Cheng S.J."/>
            <person name="Richter R.A."/>
            <person name="Bruno V.M."/>
            <person name="Liu G."/>
            <person name="Beyhan S."/>
            <person name="Sundermann A.J."/>
            <person name="Mounaud S."/>
            <person name="Pasculle A.W."/>
            <person name="Nierman W.C."/>
            <person name="Driscoll E."/>
            <person name="Cumbie R."/>
            <person name="Clancy C.J."/>
            <person name="Dupont C.L."/>
        </authorList>
    </citation>
    <scope>NUCLEOTIDE SEQUENCE</scope>
    <source>
        <strain evidence="3">GL11</strain>
    </source>
</reference>
<feature type="domain" description="Tc1-like transposase DDE" evidence="2">
    <location>
        <begin position="186"/>
        <end position="296"/>
    </location>
</feature>
<dbReference type="InterPro" id="IPR038717">
    <property type="entry name" value="Tc1-like_DDE_dom"/>
</dbReference>
<gene>
    <name evidence="3" type="ORF">G6F64_012187</name>
</gene>
<dbReference type="EMBL" id="JAANQT010003500">
    <property type="protein sequence ID" value="KAG1301005.1"/>
    <property type="molecule type" value="Genomic_DNA"/>
</dbReference>
<dbReference type="SUPFAM" id="SSF46689">
    <property type="entry name" value="Homeodomain-like"/>
    <property type="match status" value="1"/>
</dbReference>
<dbReference type="InterPro" id="IPR002492">
    <property type="entry name" value="Transposase_Tc1-like"/>
</dbReference>
<accession>A0A9P6WXQ0</accession>
<organism evidence="3 4">
    <name type="scientific">Rhizopus oryzae</name>
    <name type="common">Mucormycosis agent</name>
    <name type="synonym">Rhizopus arrhizus var. delemar</name>
    <dbReference type="NCBI Taxonomy" id="64495"/>
    <lineage>
        <taxon>Eukaryota</taxon>
        <taxon>Fungi</taxon>
        <taxon>Fungi incertae sedis</taxon>
        <taxon>Mucoromycota</taxon>
        <taxon>Mucoromycotina</taxon>
        <taxon>Mucoromycetes</taxon>
        <taxon>Mucorales</taxon>
        <taxon>Mucorineae</taxon>
        <taxon>Rhizopodaceae</taxon>
        <taxon>Rhizopus</taxon>
    </lineage>
</organism>
<keyword evidence="4" id="KW-1185">Reference proteome</keyword>
<dbReference type="GO" id="GO:0006313">
    <property type="term" value="P:DNA transposition"/>
    <property type="evidence" value="ECO:0007669"/>
    <property type="project" value="InterPro"/>
</dbReference>
<dbReference type="InterPro" id="IPR052338">
    <property type="entry name" value="Transposase_5"/>
</dbReference>
<sequence>MSKLLFAEALSSYSAITRSLNLNMKQVPQDMVCQAISLLNQGKSVREVEELTDLSKSTVGRLRKTHCTGVMKPNRGRRKVLSAADERYCVRQVTKNRVPSAVKVAECLENDIGKKVGVETVRRALRKAGLDAIEKPKKPLLSAKNIRNRLSWYETKFNRFNSDGRTWAWIRSRESLKSHHVKMTVKHGGGSIMLWSAITYAGVGWMCKINGNMDKELYKEILEDELERTIEYGVNKLGFERHQVIFQHDNDPKHTSKVVKEYLQRQSHNFLQWPEQSPDLNSIENIWSLLKRRLNDYETAPKGMNELYERVTKVWYDLMKPEECQKVVKSMPRRIQKCIQNKGHWTDY</sequence>
<evidence type="ECO:0008006" key="5">
    <source>
        <dbReference type="Google" id="ProtNLM"/>
    </source>
</evidence>
<feature type="domain" description="Transposase Tc1-like" evidence="1">
    <location>
        <begin position="87"/>
        <end position="152"/>
    </location>
</feature>
<dbReference type="Proteomes" id="UP000716291">
    <property type="component" value="Unassembled WGS sequence"/>
</dbReference>
<dbReference type="Pfam" id="PF13358">
    <property type="entry name" value="DDE_3"/>
    <property type="match status" value="1"/>
</dbReference>
<dbReference type="Gene3D" id="3.30.420.10">
    <property type="entry name" value="Ribonuclease H-like superfamily/Ribonuclease H"/>
    <property type="match status" value="1"/>
</dbReference>
<name>A0A9P6WXQ0_RHIOR</name>
<dbReference type="AlphaFoldDB" id="A0A9P6WXQ0"/>
<dbReference type="GO" id="GO:0015074">
    <property type="term" value="P:DNA integration"/>
    <property type="evidence" value="ECO:0007669"/>
    <property type="project" value="InterPro"/>
</dbReference>
<evidence type="ECO:0000313" key="3">
    <source>
        <dbReference type="EMBL" id="KAG1301005.1"/>
    </source>
</evidence>
<evidence type="ECO:0000313" key="4">
    <source>
        <dbReference type="Proteomes" id="UP000716291"/>
    </source>
</evidence>
<dbReference type="Pfam" id="PF01498">
    <property type="entry name" value="HTH_Tnp_Tc3_2"/>
    <property type="match status" value="1"/>
</dbReference>
<dbReference type="GO" id="GO:0003677">
    <property type="term" value="F:DNA binding"/>
    <property type="evidence" value="ECO:0007669"/>
    <property type="project" value="InterPro"/>
</dbReference>
<proteinExistence type="predicted"/>
<dbReference type="InterPro" id="IPR036397">
    <property type="entry name" value="RNaseH_sf"/>
</dbReference>
<dbReference type="PANTHER" id="PTHR23022:SF134">
    <property type="entry name" value="TRANSPOSABLE ELEMENT TC1 TRANSPOSASE"/>
    <property type="match status" value="1"/>
</dbReference>
<evidence type="ECO:0000259" key="2">
    <source>
        <dbReference type="Pfam" id="PF13358"/>
    </source>
</evidence>